<comment type="caution">
    <text evidence="1">The sequence shown here is derived from an EMBL/GenBank/DDBJ whole genome shotgun (WGS) entry which is preliminary data.</text>
</comment>
<protein>
    <submittedName>
        <fullName evidence="1">Uncharacterized protein</fullName>
    </submittedName>
</protein>
<organism evidence="1 2">
    <name type="scientific">Cyclostephanos tholiformis</name>
    <dbReference type="NCBI Taxonomy" id="382380"/>
    <lineage>
        <taxon>Eukaryota</taxon>
        <taxon>Sar</taxon>
        <taxon>Stramenopiles</taxon>
        <taxon>Ochrophyta</taxon>
        <taxon>Bacillariophyta</taxon>
        <taxon>Coscinodiscophyceae</taxon>
        <taxon>Thalassiosirophycidae</taxon>
        <taxon>Stephanodiscales</taxon>
        <taxon>Stephanodiscaceae</taxon>
        <taxon>Cyclostephanos</taxon>
    </lineage>
</organism>
<reference evidence="1 2" key="1">
    <citation type="submission" date="2024-10" db="EMBL/GenBank/DDBJ databases">
        <title>Updated reference genomes for cyclostephanoid diatoms.</title>
        <authorList>
            <person name="Roberts W.R."/>
            <person name="Alverson A.J."/>
        </authorList>
    </citation>
    <scope>NUCLEOTIDE SEQUENCE [LARGE SCALE GENOMIC DNA]</scope>
    <source>
        <strain evidence="1 2">AJA228-03</strain>
    </source>
</reference>
<dbReference type="Gene3D" id="3.10.450.50">
    <property type="match status" value="1"/>
</dbReference>
<dbReference type="EMBL" id="JALLPB020000040">
    <property type="protein sequence ID" value="KAL3823321.1"/>
    <property type="molecule type" value="Genomic_DNA"/>
</dbReference>
<dbReference type="InterPro" id="IPR032710">
    <property type="entry name" value="NTF2-like_dom_sf"/>
</dbReference>
<evidence type="ECO:0000313" key="2">
    <source>
        <dbReference type="Proteomes" id="UP001530377"/>
    </source>
</evidence>
<evidence type="ECO:0000313" key="1">
    <source>
        <dbReference type="EMBL" id="KAL3823321.1"/>
    </source>
</evidence>
<gene>
    <name evidence="1" type="ORF">ACHAXA_010456</name>
</gene>
<accession>A0ABD3SFV5</accession>
<sequence length="273" mass="30337">MRVHIGILFHGAALAASFQRDAIFVDAFNAFGQFVPPFQKSAVAPPPPPPPPSRVKTISWLDVLTYDEPPKFDVLSKTMEYANCKNFDTIMTYYADDYVFRGPVVGPITAEDVRKTSEGFQIQSAYPNLQTRPFGFTVDPDNPYRCYYFERWEGTNTESVKIGPSELPPTNKNIKLPTHVMSVHWNPEGKIRYVCLSNPLDRFEGNTRGAGAIFGLLSGAGVDIGNASVGDLKLRLQQRLIDAIGGFGSLWSKDDDIPSWWKSRAKGADPTDI</sequence>
<dbReference type="Proteomes" id="UP001530377">
    <property type="component" value="Unassembled WGS sequence"/>
</dbReference>
<dbReference type="AlphaFoldDB" id="A0ABD3SFV5"/>
<keyword evidence="2" id="KW-1185">Reference proteome</keyword>
<name>A0ABD3SFV5_9STRA</name>
<proteinExistence type="predicted"/>
<dbReference type="SUPFAM" id="SSF54427">
    <property type="entry name" value="NTF2-like"/>
    <property type="match status" value="1"/>
</dbReference>